<accession>A0A6J5SZW6</accession>
<reference evidence="1" key="1">
    <citation type="submission" date="2020-05" db="EMBL/GenBank/DDBJ databases">
        <authorList>
            <person name="Chiriac C."/>
            <person name="Salcher M."/>
            <person name="Ghai R."/>
            <person name="Kavagutti S V."/>
        </authorList>
    </citation>
    <scope>NUCLEOTIDE SEQUENCE</scope>
</reference>
<protein>
    <submittedName>
        <fullName evidence="1">Uncharacterized protein</fullName>
    </submittedName>
</protein>
<gene>
    <name evidence="1" type="ORF">UFOVP1636_52</name>
</gene>
<sequence>MSPRLRELVRQSGIDDPDFPIEDWDNIPLTKFAHLIILECDQYARCTWENGEILGGDLKKHFGFEA</sequence>
<proteinExistence type="predicted"/>
<evidence type="ECO:0000313" key="1">
    <source>
        <dbReference type="EMBL" id="CAB4220820.1"/>
    </source>
</evidence>
<name>A0A6J5SZW6_9CAUD</name>
<dbReference type="EMBL" id="LR797503">
    <property type="protein sequence ID" value="CAB4220820.1"/>
    <property type="molecule type" value="Genomic_DNA"/>
</dbReference>
<organism evidence="1">
    <name type="scientific">uncultured Caudovirales phage</name>
    <dbReference type="NCBI Taxonomy" id="2100421"/>
    <lineage>
        <taxon>Viruses</taxon>
        <taxon>Duplodnaviria</taxon>
        <taxon>Heunggongvirae</taxon>
        <taxon>Uroviricota</taxon>
        <taxon>Caudoviricetes</taxon>
        <taxon>Peduoviridae</taxon>
        <taxon>Maltschvirus</taxon>
        <taxon>Maltschvirus maltsch</taxon>
    </lineage>
</organism>